<evidence type="ECO:0000256" key="1">
    <source>
        <dbReference type="SAM" id="SignalP"/>
    </source>
</evidence>
<dbReference type="Proteomes" id="UP000186141">
    <property type="component" value="Unassembled WGS sequence"/>
</dbReference>
<dbReference type="RefSeq" id="WP_144038882.1">
    <property type="nucleotide sequence ID" value="NZ_BMEH01000002.1"/>
</dbReference>
<name>A0A1N7LQ03_9RHOB</name>
<keyword evidence="3" id="KW-1185">Reference proteome</keyword>
<evidence type="ECO:0000313" key="2">
    <source>
        <dbReference type="EMBL" id="SIS75771.1"/>
    </source>
</evidence>
<dbReference type="EMBL" id="FTOT01000002">
    <property type="protein sequence ID" value="SIS75771.1"/>
    <property type="molecule type" value="Genomic_DNA"/>
</dbReference>
<dbReference type="AlphaFoldDB" id="A0A1N7LQ03"/>
<sequence>MRMLLFSALVLAMPAVAQPADPRIESLIAQERALDRRCLGPEGADPRSPVCDWRQEVADRLDALGWCYGRRPEMGNRSHWHPCPPGVQAARRDHLRSLLSHPPGTPWPTYRPER</sequence>
<evidence type="ECO:0000313" key="3">
    <source>
        <dbReference type="Proteomes" id="UP000186141"/>
    </source>
</evidence>
<feature type="chain" id="PRO_5012884982" description="YARHG domain-containing protein" evidence="1">
    <location>
        <begin position="20"/>
        <end position="114"/>
    </location>
</feature>
<protein>
    <recommendedName>
        <fullName evidence="4">YARHG domain-containing protein</fullName>
    </recommendedName>
</protein>
<reference evidence="2 3" key="1">
    <citation type="submission" date="2017-01" db="EMBL/GenBank/DDBJ databases">
        <authorList>
            <person name="Mah S.A."/>
            <person name="Swanson W.J."/>
            <person name="Moy G.W."/>
            <person name="Vacquier V.D."/>
        </authorList>
    </citation>
    <scope>NUCLEOTIDE SEQUENCE [LARGE SCALE GENOMIC DNA]</scope>
    <source>
        <strain evidence="2 3">DSM 26375</strain>
    </source>
</reference>
<feature type="signal peptide" evidence="1">
    <location>
        <begin position="1"/>
        <end position="19"/>
    </location>
</feature>
<dbReference type="OrthoDB" id="1522627at2"/>
<gene>
    <name evidence="2" type="ORF">SAMN05421774_10280</name>
</gene>
<evidence type="ECO:0008006" key="4">
    <source>
        <dbReference type="Google" id="ProtNLM"/>
    </source>
</evidence>
<organism evidence="2 3">
    <name type="scientific">Gemmobacter megaterium</name>
    <dbReference type="NCBI Taxonomy" id="1086013"/>
    <lineage>
        <taxon>Bacteria</taxon>
        <taxon>Pseudomonadati</taxon>
        <taxon>Pseudomonadota</taxon>
        <taxon>Alphaproteobacteria</taxon>
        <taxon>Rhodobacterales</taxon>
        <taxon>Paracoccaceae</taxon>
        <taxon>Gemmobacter</taxon>
    </lineage>
</organism>
<proteinExistence type="predicted"/>
<keyword evidence="1" id="KW-0732">Signal</keyword>
<accession>A0A1N7LQ03</accession>